<evidence type="ECO:0000313" key="2">
    <source>
        <dbReference type="Proteomes" id="UP001162992"/>
    </source>
</evidence>
<comment type="caution">
    <text evidence="1">The sequence shown here is derived from an EMBL/GenBank/DDBJ whole genome shotgun (WGS) entry which is preliminary data.</text>
</comment>
<dbReference type="Proteomes" id="UP001162992">
    <property type="component" value="Chromosome 8"/>
</dbReference>
<reference evidence="2" key="1">
    <citation type="journal article" date="2024" name="Proc. Natl. Acad. Sci. U.S.A.">
        <title>Extraordinary preservation of gene collinearity over three hundred million years revealed in homosporous lycophytes.</title>
        <authorList>
            <person name="Li C."/>
            <person name="Wickell D."/>
            <person name="Kuo L.Y."/>
            <person name="Chen X."/>
            <person name="Nie B."/>
            <person name="Liao X."/>
            <person name="Peng D."/>
            <person name="Ji J."/>
            <person name="Jenkins J."/>
            <person name="Williams M."/>
            <person name="Shu S."/>
            <person name="Plott C."/>
            <person name="Barry K."/>
            <person name="Rajasekar S."/>
            <person name="Grimwood J."/>
            <person name="Han X."/>
            <person name="Sun S."/>
            <person name="Hou Z."/>
            <person name="He W."/>
            <person name="Dai G."/>
            <person name="Sun C."/>
            <person name="Schmutz J."/>
            <person name="Leebens-Mack J.H."/>
            <person name="Li F.W."/>
            <person name="Wang L."/>
        </authorList>
    </citation>
    <scope>NUCLEOTIDE SEQUENCE [LARGE SCALE GENOMIC DNA]</scope>
    <source>
        <strain evidence="2">cv. PW_Plant_1</strain>
    </source>
</reference>
<evidence type="ECO:0000313" key="1">
    <source>
        <dbReference type="EMBL" id="KAJ7547150.1"/>
    </source>
</evidence>
<sequence length="273" mass="31190">MEYIGASGSSITVDHAPIIDDNTRIYLILAFAIDAAPNGKPQNGKFSNYWADSITPESIALLKRKHPNVRVLMSLAGDSFYVSDHNMPLIYWSDPASTSTWINNAVHSLTALAKKYHIDGVDIDYEHFRQDGHNKFIFCIGEVLKELKNRKVITVATMAPAGEFFSLYVQLHNSYRTVFDYINYQFYADEMYDPKKYLQQYSNVVKYFNAPGKVMMATQLYGQGLHGTKFLSVVQELLKTDPQFPGVMIWDYDASAKTGFQTEKELQHFFSHY</sequence>
<gene>
    <name evidence="1" type="ORF">O6H91_08G071900</name>
</gene>
<proteinExistence type="predicted"/>
<name>A0ACC2CYV7_DIPCM</name>
<dbReference type="EMBL" id="CM055099">
    <property type="protein sequence ID" value="KAJ7547150.1"/>
    <property type="molecule type" value="Genomic_DNA"/>
</dbReference>
<protein>
    <submittedName>
        <fullName evidence="1">Uncharacterized protein</fullName>
    </submittedName>
</protein>
<accession>A0ACC2CYV7</accession>
<organism evidence="1 2">
    <name type="scientific">Diphasiastrum complanatum</name>
    <name type="common">Issler's clubmoss</name>
    <name type="synonym">Lycopodium complanatum</name>
    <dbReference type="NCBI Taxonomy" id="34168"/>
    <lineage>
        <taxon>Eukaryota</taxon>
        <taxon>Viridiplantae</taxon>
        <taxon>Streptophyta</taxon>
        <taxon>Embryophyta</taxon>
        <taxon>Tracheophyta</taxon>
        <taxon>Lycopodiopsida</taxon>
        <taxon>Lycopodiales</taxon>
        <taxon>Lycopodiaceae</taxon>
        <taxon>Lycopodioideae</taxon>
        <taxon>Diphasiastrum</taxon>
    </lineage>
</organism>
<keyword evidence="2" id="KW-1185">Reference proteome</keyword>